<protein>
    <submittedName>
        <fullName evidence="1">Uncharacterized protein</fullName>
    </submittedName>
</protein>
<comment type="caution">
    <text evidence="1">The sequence shown here is derived from an EMBL/GenBank/DDBJ whole genome shotgun (WGS) entry which is preliminary data.</text>
</comment>
<evidence type="ECO:0000313" key="1">
    <source>
        <dbReference type="EMBL" id="NMF95432.1"/>
    </source>
</evidence>
<keyword evidence="2" id="KW-1185">Reference proteome</keyword>
<organism evidence="1 2">
    <name type="scientific">Aromatoleum buckelii</name>
    <dbReference type="NCBI Taxonomy" id="200254"/>
    <lineage>
        <taxon>Bacteria</taxon>
        <taxon>Pseudomonadati</taxon>
        <taxon>Pseudomonadota</taxon>
        <taxon>Betaproteobacteria</taxon>
        <taxon>Rhodocyclales</taxon>
        <taxon>Rhodocyclaceae</taxon>
        <taxon>Aromatoleum</taxon>
    </lineage>
</organism>
<accession>A0ABX1N857</accession>
<evidence type="ECO:0000313" key="2">
    <source>
        <dbReference type="Proteomes" id="UP000601990"/>
    </source>
</evidence>
<dbReference type="RefSeq" id="WP_169200615.1">
    <property type="nucleotide sequence ID" value="NZ_WTVH02000008.1"/>
</dbReference>
<sequence>MTDDATIFKLRYVGLRFDGARLPVDVLSDLPAFRDLLAAFAKDEWRALNADRQRVPKGFDKSLSFDLVSIEEGSAVPSLDWNRGTAQTYLPGFADELYDVVKASFRDVVDLIDGAGNDRFPKSLSSEHVRALNKLGSGLRESERIEFLGTAGADGNVIYLDTYRRKKLITRVRETYQARFEGTGTLLGAVVNADAAGGYIEVLTIEHGNIRIQLDAERVVNEFDGNINAVVQFDLQIELDNADRFRSVIEAFDVALIDQGIGEELERCRSRLFEIKGLS</sequence>
<name>A0ABX1N857_9RHOO</name>
<dbReference type="Proteomes" id="UP000601990">
    <property type="component" value="Unassembled WGS sequence"/>
</dbReference>
<gene>
    <name evidence="1" type="ORF">GO608_19280</name>
</gene>
<reference evidence="1" key="1">
    <citation type="submission" date="2019-12" db="EMBL/GenBank/DDBJ databases">
        <title>Comparative genomics gives insights into the taxonomy of the Azoarcus-Aromatoleum group and reveals separate origins of nif in the plant-associated Azoarcus and non-plant-associated Aromatoleum sub-groups.</title>
        <authorList>
            <person name="Lafos M."/>
            <person name="Maluk M."/>
            <person name="Batista M."/>
            <person name="Junghare M."/>
            <person name="Carmona M."/>
            <person name="Faoro H."/>
            <person name="Cruz L.M."/>
            <person name="Battistoni F."/>
            <person name="De Souza E."/>
            <person name="Pedrosa F."/>
            <person name="Chen W.-M."/>
            <person name="Poole P.S."/>
            <person name="Dixon R.A."/>
            <person name="James E.K."/>
        </authorList>
    </citation>
    <scope>NUCLEOTIDE SEQUENCE</scope>
    <source>
        <strain evidence="1">U120</strain>
    </source>
</reference>
<dbReference type="EMBL" id="WTVH01000081">
    <property type="protein sequence ID" value="NMF95432.1"/>
    <property type="molecule type" value="Genomic_DNA"/>
</dbReference>
<proteinExistence type="predicted"/>